<gene>
    <name evidence="2" type="ORF">SAMN05216466_10760</name>
</gene>
<evidence type="ECO:0000313" key="2">
    <source>
        <dbReference type="EMBL" id="SDH08950.1"/>
    </source>
</evidence>
<reference evidence="2 3" key="1">
    <citation type="submission" date="2016-10" db="EMBL/GenBank/DDBJ databases">
        <authorList>
            <person name="de Groot N.N."/>
        </authorList>
    </citation>
    <scope>NUCLEOTIDE SEQUENCE [LARGE SCALE GENOMIC DNA]</scope>
    <source>
        <strain evidence="2 3">LMG 2247</strain>
    </source>
</reference>
<dbReference type="RefSeq" id="WP_176860763.1">
    <property type="nucleotide sequence ID" value="NZ_FNCJ01000007.1"/>
</dbReference>
<dbReference type="EMBL" id="FNCJ01000007">
    <property type="protein sequence ID" value="SDH08950.1"/>
    <property type="molecule type" value="Genomic_DNA"/>
</dbReference>
<organism evidence="2 3">
    <name type="scientific">Paraburkholderia phenazinium</name>
    <dbReference type="NCBI Taxonomy" id="60549"/>
    <lineage>
        <taxon>Bacteria</taxon>
        <taxon>Pseudomonadati</taxon>
        <taxon>Pseudomonadota</taxon>
        <taxon>Betaproteobacteria</taxon>
        <taxon>Burkholderiales</taxon>
        <taxon>Burkholderiaceae</taxon>
        <taxon>Paraburkholderia</taxon>
    </lineage>
</organism>
<feature type="region of interest" description="Disordered" evidence="1">
    <location>
        <begin position="33"/>
        <end position="55"/>
    </location>
</feature>
<dbReference type="Proteomes" id="UP000199706">
    <property type="component" value="Unassembled WGS sequence"/>
</dbReference>
<dbReference type="AlphaFoldDB" id="A0A1G7ZLH4"/>
<evidence type="ECO:0000256" key="1">
    <source>
        <dbReference type="SAM" id="MobiDB-lite"/>
    </source>
</evidence>
<protein>
    <submittedName>
        <fullName evidence="2">Uncharacterized protein</fullName>
    </submittedName>
</protein>
<sequence length="55" mass="6477">MTDDTKEVTYRVEFETGDVMHTTDRDLAILHREKGRLVTPDPHEQSEHHSTKEKE</sequence>
<accession>A0A1G7ZLH4</accession>
<proteinExistence type="predicted"/>
<name>A0A1G7ZLH4_9BURK</name>
<evidence type="ECO:0000313" key="3">
    <source>
        <dbReference type="Proteomes" id="UP000199706"/>
    </source>
</evidence>